<dbReference type="PROSITE" id="PS50893">
    <property type="entry name" value="ABC_TRANSPORTER_2"/>
    <property type="match status" value="1"/>
</dbReference>
<dbReference type="InterPro" id="IPR003439">
    <property type="entry name" value="ABC_transporter-like_ATP-bd"/>
</dbReference>
<dbReference type="PANTHER" id="PTHR43394">
    <property type="entry name" value="ATP-DEPENDENT PERMEASE MDL1, MITOCHONDRIAL"/>
    <property type="match status" value="1"/>
</dbReference>
<evidence type="ECO:0000259" key="9">
    <source>
        <dbReference type="PROSITE" id="PS50929"/>
    </source>
</evidence>
<dbReference type="FunFam" id="3.40.50.300:FF:000218">
    <property type="entry name" value="Multidrug ABC transporter ATP-binding protein"/>
    <property type="match status" value="1"/>
</dbReference>
<dbReference type="PROSITE" id="PS50929">
    <property type="entry name" value="ABC_TM1F"/>
    <property type="match status" value="1"/>
</dbReference>
<keyword evidence="2 7" id="KW-0812">Transmembrane</keyword>
<evidence type="ECO:0000256" key="2">
    <source>
        <dbReference type="ARBA" id="ARBA00022692"/>
    </source>
</evidence>
<keyword evidence="3" id="KW-0547">Nucleotide-binding</keyword>
<evidence type="ECO:0000256" key="7">
    <source>
        <dbReference type="SAM" id="Phobius"/>
    </source>
</evidence>
<dbReference type="EMBL" id="QBMC01000029">
    <property type="protein sequence ID" value="PZO20530.1"/>
    <property type="molecule type" value="Genomic_DNA"/>
</dbReference>
<protein>
    <submittedName>
        <fullName evidence="10">LuxR family transcriptional regulator</fullName>
    </submittedName>
</protein>
<dbReference type="InterPro" id="IPR036640">
    <property type="entry name" value="ABC1_TM_sf"/>
</dbReference>
<feature type="domain" description="ABC transporter" evidence="8">
    <location>
        <begin position="340"/>
        <end position="584"/>
    </location>
</feature>
<feature type="transmembrane region" description="Helical" evidence="7">
    <location>
        <begin position="24"/>
        <end position="42"/>
    </location>
</feature>
<dbReference type="GO" id="GO:0015421">
    <property type="term" value="F:ABC-type oligopeptide transporter activity"/>
    <property type="evidence" value="ECO:0007669"/>
    <property type="project" value="TreeGrafter"/>
</dbReference>
<evidence type="ECO:0000256" key="1">
    <source>
        <dbReference type="ARBA" id="ARBA00004651"/>
    </source>
</evidence>
<dbReference type="SUPFAM" id="SSF52540">
    <property type="entry name" value="P-loop containing nucleoside triphosphate hydrolases"/>
    <property type="match status" value="1"/>
</dbReference>
<keyword evidence="5 7" id="KW-1133">Transmembrane helix</keyword>
<evidence type="ECO:0000256" key="4">
    <source>
        <dbReference type="ARBA" id="ARBA00022840"/>
    </source>
</evidence>
<proteinExistence type="predicted"/>
<evidence type="ECO:0000256" key="6">
    <source>
        <dbReference type="ARBA" id="ARBA00023136"/>
    </source>
</evidence>
<keyword evidence="6 7" id="KW-0472">Membrane</keyword>
<dbReference type="PROSITE" id="PS00211">
    <property type="entry name" value="ABC_TRANSPORTER_1"/>
    <property type="match status" value="1"/>
</dbReference>
<evidence type="ECO:0000313" key="10">
    <source>
        <dbReference type="EMBL" id="PZO20530.1"/>
    </source>
</evidence>
<feature type="transmembrane region" description="Helical" evidence="7">
    <location>
        <begin position="165"/>
        <end position="182"/>
    </location>
</feature>
<comment type="caution">
    <text evidence="10">The sequence shown here is derived from an EMBL/GenBank/DDBJ whole genome shotgun (WGS) entry which is preliminary data.</text>
</comment>
<dbReference type="AlphaFoldDB" id="A0A2W4UMP8"/>
<dbReference type="Proteomes" id="UP000249354">
    <property type="component" value="Unassembled WGS sequence"/>
</dbReference>
<dbReference type="Pfam" id="PF00005">
    <property type="entry name" value="ABC_tran"/>
    <property type="match status" value="1"/>
</dbReference>
<dbReference type="InterPro" id="IPR011527">
    <property type="entry name" value="ABC1_TM_dom"/>
</dbReference>
<feature type="transmembrane region" description="Helical" evidence="7">
    <location>
        <begin position="280"/>
        <end position="298"/>
    </location>
</feature>
<dbReference type="GO" id="GO:0016887">
    <property type="term" value="F:ATP hydrolysis activity"/>
    <property type="evidence" value="ECO:0007669"/>
    <property type="project" value="InterPro"/>
</dbReference>
<evidence type="ECO:0000256" key="5">
    <source>
        <dbReference type="ARBA" id="ARBA00022989"/>
    </source>
</evidence>
<dbReference type="InterPro" id="IPR017871">
    <property type="entry name" value="ABC_transporter-like_CS"/>
</dbReference>
<gene>
    <name evidence="10" type="ORF">DCF25_06485</name>
</gene>
<organism evidence="10 11">
    <name type="scientific">Leptolyngbya foveolarum</name>
    <dbReference type="NCBI Taxonomy" id="47253"/>
    <lineage>
        <taxon>Bacteria</taxon>
        <taxon>Bacillati</taxon>
        <taxon>Cyanobacteriota</taxon>
        <taxon>Cyanophyceae</taxon>
        <taxon>Leptolyngbyales</taxon>
        <taxon>Leptolyngbyaceae</taxon>
        <taxon>Leptolyngbya group</taxon>
        <taxon>Leptolyngbya</taxon>
    </lineage>
</organism>
<name>A0A2W4UMP8_9CYAN</name>
<dbReference type="PANTHER" id="PTHR43394:SF1">
    <property type="entry name" value="ATP-BINDING CASSETTE SUB-FAMILY B MEMBER 10, MITOCHONDRIAL"/>
    <property type="match status" value="1"/>
</dbReference>
<dbReference type="Gene3D" id="3.40.50.300">
    <property type="entry name" value="P-loop containing nucleotide triphosphate hydrolases"/>
    <property type="match status" value="1"/>
</dbReference>
<dbReference type="Gene3D" id="1.20.1560.10">
    <property type="entry name" value="ABC transporter type 1, transmembrane domain"/>
    <property type="match status" value="1"/>
</dbReference>
<sequence>MKSDKQQSSYSYLWPFLKAEKPSFLRNFVCVIGYVITVPLVLEIGKKAITAIAEGNIRGTAYWLGLAVIDFTFQNIFLYGARVNAIGAAQNVVLAIRKQVYANLHQMDIDYFGRAQTGDLTYRITEDIDKVGEVITKMSQQFLSCVLQIIVLVGYIFHLNWQLSVTGLVVAPLMAVLISYFGQRQLKLSRRSQSEISNLSSLLTEVFGSIRIVQAFAAQDYEVKRFSEDALKNRDAKYKTEHVMAVQYPVLGFFEALGIMLLFLVGVWQISIGGLTGEEFGVFIGAILLLISPIDIATQHYNLYKQTEASAERVFELMTLQPTLIEDPNAMALPAIVGNVDYRNVSFSYSLGDTEPNESGKQETVLGNLNLQVSPGEVVALVGPSGAGKTTIVNLLTRFYDPQVGAVLVDGIDIKTVTIRSLRHQIGTVPQETTLFSGTVAQNIAYGQTNLDYDDIEAAAKVANAHEFISQFSQGYHTWVGERGTNFSGGQRQRIAIARAILLNPRILILDEATSALDPESEALVQEALERAMKNRTVFIIAHRLSTVRKADRILFLERGQILESGTHEKLLTQGGRYAQFYNQQFDSRGQEPAAAK</sequence>
<dbReference type="GO" id="GO:0005886">
    <property type="term" value="C:plasma membrane"/>
    <property type="evidence" value="ECO:0007669"/>
    <property type="project" value="UniProtKB-SubCell"/>
</dbReference>
<evidence type="ECO:0000256" key="3">
    <source>
        <dbReference type="ARBA" id="ARBA00022741"/>
    </source>
</evidence>
<evidence type="ECO:0000259" key="8">
    <source>
        <dbReference type="PROSITE" id="PS50893"/>
    </source>
</evidence>
<dbReference type="InterPro" id="IPR027417">
    <property type="entry name" value="P-loop_NTPase"/>
</dbReference>
<dbReference type="CDD" id="cd07346">
    <property type="entry name" value="ABC_6TM_exporters"/>
    <property type="match status" value="1"/>
</dbReference>
<feature type="transmembrane region" description="Helical" evidence="7">
    <location>
        <begin position="248"/>
        <end position="268"/>
    </location>
</feature>
<feature type="transmembrane region" description="Helical" evidence="7">
    <location>
        <begin position="142"/>
        <end position="159"/>
    </location>
</feature>
<feature type="domain" description="ABC transmembrane type-1" evidence="9">
    <location>
        <begin position="28"/>
        <end position="306"/>
    </location>
</feature>
<reference evidence="10 11" key="2">
    <citation type="submission" date="2018-06" db="EMBL/GenBank/DDBJ databases">
        <title>Metagenomic assembly of (sub)arctic Cyanobacteria and their associated microbiome from non-axenic cultures.</title>
        <authorList>
            <person name="Baurain D."/>
        </authorList>
    </citation>
    <scope>NUCLEOTIDE SEQUENCE [LARGE SCALE GENOMIC DNA]</scope>
    <source>
        <strain evidence="10">ULC129bin1</strain>
    </source>
</reference>
<dbReference type="SMART" id="SM00382">
    <property type="entry name" value="AAA"/>
    <property type="match status" value="1"/>
</dbReference>
<accession>A0A2W4UMP8</accession>
<comment type="subcellular location">
    <subcellularLocation>
        <location evidence="1">Cell membrane</location>
        <topology evidence="1">Multi-pass membrane protein</topology>
    </subcellularLocation>
</comment>
<dbReference type="SUPFAM" id="SSF90123">
    <property type="entry name" value="ABC transporter transmembrane region"/>
    <property type="match status" value="1"/>
</dbReference>
<dbReference type="InterPro" id="IPR003593">
    <property type="entry name" value="AAA+_ATPase"/>
</dbReference>
<reference evidence="11" key="1">
    <citation type="submission" date="2018-04" db="EMBL/GenBank/DDBJ databases">
        <authorList>
            <person name="Cornet L."/>
        </authorList>
    </citation>
    <scope>NUCLEOTIDE SEQUENCE [LARGE SCALE GENOMIC DNA]</scope>
</reference>
<dbReference type="GO" id="GO:0005524">
    <property type="term" value="F:ATP binding"/>
    <property type="evidence" value="ECO:0007669"/>
    <property type="project" value="UniProtKB-KW"/>
</dbReference>
<keyword evidence="4" id="KW-0067">ATP-binding</keyword>
<dbReference type="InterPro" id="IPR039421">
    <property type="entry name" value="Type_1_exporter"/>
</dbReference>
<evidence type="ECO:0000313" key="11">
    <source>
        <dbReference type="Proteomes" id="UP000249354"/>
    </source>
</evidence>
<dbReference type="Pfam" id="PF00664">
    <property type="entry name" value="ABC_membrane"/>
    <property type="match status" value="1"/>
</dbReference>